<dbReference type="GO" id="GO:0003724">
    <property type="term" value="F:RNA helicase activity"/>
    <property type="evidence" value="ECO:0007669"/>
    <property type="project" value="UniProtKB-EC"/>
</dbReference>
<dbReference type="InterPro" id="IPR027417">
    <property type="entry name" value="P-loop_NTPase"/>
</dbReference>
<dbReference type="AlphaFoldDB" id="A0A7R8WCQ3"/>
<keyword evidence="4" id="KW-0347">Helicase</keyword>
<evidence type="ECO:0000256" key="5">
    <source>
        <dbReference type="ARBA" id="ARBA00022840"/>
    </source>
</evidence>
<dbReference type="PROSITE" id="PS51195">
    <property type="entry name" value="Q_MOTIF"/>
    <property type="match status" value="1"/>
</dbReference>
<feature type="compositionally biased region" description="Basic and acidic residues" evidence="6">
    <location>
        <begin position="7"/>
        <end position="31"/>
    </location>
</feature>
<feature type="region of interest" description="Disordered" evidence="6">
    <location>
        <begin position="135"/>
        <end position="195"/>
    </location>
</feature>
<dbReference type="GO" id="GO:0003676">
    <property type="term" value="F:nucleic acid binding"/>
    <property type="evidence" value="ECO:0007669"/>
    <property type="project" value="InterPro"/>
</dbReference>
<feature type="compositionally biased region" description="Basic and acidic residues" evidence="6">
    <location>
        <begin position="149"/>
        <end position="169"/>
    </location>
</feature>
<dbReference type="SMART" id="SM00487">
    <property type="entry name" value="DEXDc"/>
    <property type="match status" value="1"/>
</dbReference>
<dbReference type="GO" id="GO:0016787">
    <property type="term" value="F:hydrolase activity"/>
    <property type="evidence" value="ECO:0007669"/>
    <property type="project" value="UniProtKB-KW"/>
</dbReference>
<dbReference type="PROSITE" id="PS51194">
    <property type="entry name" value="HELICASE_CTER"/>
    <property type="match status" value="1"/>
</dbReference>
<dbReference type="SUPFAM" id="SSF52540">
    <property type="entry name" value="P-loop containing nucleoside triphosphate hydrolases"/>
    <property type="match status" value="1"/>
</dbReference>
<dbReference type="Pfam" id="PF00270">
    <property type="entry name" value="DEAD"/>
    <property type="match status" value="1"/>
</dbReference>
<keyword evidence="3" id="KW-0378">Hydrolase</keyword>
<dbReference type="EC" id="3.6.4.13" evidence="1"/>
<dbReference type="GO" id="GO:0005524">
    <property type="term" value="F:ATP binding"/>
    <property type="evidence" value="ECO:0007669"/>
    <property type="project" value="UniProtKB-KW"/>
</dbReference>
<evidence type="ECO:0000256" key="3">
    <source>
        <dbReference type="ARBA" id="ARBA00022801"/>
    </source>
</evidence>
<dbReference type="Pfam" id="PF00271">
    <property type="entry name" value="Helicase_C"/>
    <property type="match status" value="1"/>
</dbReference>
<protein>
    <recommendedName>
        <fullName evidence="1">RNA helicase</fullName>
        <ecNumber evidence="1">3.6.4.13</ecNumber>
    </recommendedName>
</protein>
<dbReference type="EMBL" id="OB661358">
    <property type="protein sequence ID" value="CAD7228039.1"/>
    <property type="molecule type" value="Genomic_DNA"/>
</dbReference>
<dbReference type="InterPro" id="IPR001650">
    <property type="entry name" value="Helicase_C-like"/>
</dbReference>
<gene>
    <name evidence="7" type="ORF">CTOB1V02_LOCUS5930</name>
</gene>
<keyword evidence="5" id="KW-0067">ATP-binding</keyword>
<evidence type="ECO:0000256" key="6">
    <source>
        <dbReference type="SAM" id="MobiDB-lite"/>
    </source>
</evidence>
<feature type="compositionally biased region" description="Basic and acidic residues" evidence="6">
    <location>
        <begin position="179"/>
        <end position="195"/>
    </location>
</feature>
<reference evidence="7" key="1">
    <citation type="submission" date="2020-11" db="EMBL/GenBank/DDBJ databases">
        <authorList>
            <person name="Tran Van P."/>
        </authorList>
    </citation>
    <scope>NUCLEOTIDE SEQUENCE</scope>
</reference>
<name>A0A7R8WCQ3_9CRUS</name>
<dbReference type="InterPro" id="IPR014014">
    <property type="entry name" value="RNA_helicase_DEAD_Q_motif"/>
</dbReference>
<accession>A0A7R8WCQ3</accession>
<dbReference type="InterPro" id="IPR011545">
    <property type="entry name" value="DEAD/DEAH_box_helicase_dom"/>
</dbReference>
<evidence type="ECO:0000313" key="7">
    <source>
        <dbReference type="EMBL" id="CAD7228039.1"/>
    </source>
</evidence>
<sequence length="725" mass="83294">MQKGLLKRLETASSSRERPADNSLDRKESRRFPAVQLDPEAFFEEGPKIPPLVEVREEGAAWSPERSSRPEGYDGSREQVASGRRSDPTDLTRRPPRRRTYGEDDRQPQAGGRQIYQHQRYFHRDVVYDSRYFTDEVSASRSRPQPVNEDLRQYRKRPYESEKHERYSDSEDEAFYDPQENRQHLEDHGPRQPRQEEFVEEANGNFAERNVPSAAHKEQDNDNGDGLHGLPQTKFCSDYDVRFSTTRPPLQAAIPEKYVPQEYDDSKWEKIGTIRPGPNFDLLCKGQIKVSFPPNSPSCAPAFTSFEESGLHPGILKNIQRRGFERPTPIQRQGIPILLSGRDLMGCAATGSGKTCSFVLPILHKLLCSDGKPRPTRPSLPYVLIVEPTRELAQQLHSEMCYFAKGLGIESLLLHGQVYDVAKRDLLRKGVHVVVGTVGKLTQWIRQNRLQLENLRLVVLDEADQMLEMGHFPELGEDILIPLKSRKLVRKNGELPREKKRLIYAREDYVFLSVGSVGGANVDVQQTILQVESQEEKRDLLFEVLRDLHDETNGDYKVLIFVNHRGKADFLAAILESQELIALSIHAELTPRMREVAMDLFRQDGMLKILVATDLCCRGLDIKDLDMVINFDMPRDVNHYVHRIGRTGRVGRRGKAISFFYVDTDRYIVRPLLAVLRDAEQDVPEWLLEMSTRCPPDAGWKSYKRDQRLQPMLPVAHQTLEREDW</sequence>
<dbReference type="CDD" id="cd18787">
    <property type="entry name" value="SF2_C_DEAD"/>
    <property type="match status" value="1"/>
</dbReference>
<dbReference type="PANTHER" id="PTHR47958">
    <property type="entry name" value="ATP-DEPENDENT RNA HELICASE DBP3"/>
    <property type="match status" value="1"/>
</dbReference>
<dbReference type="Gene3D" id="3.40.50.300">
    <property type="entry name" value="P-loop containing nucleotide triphosphate hydrolases"/>
    <property type="match status" value="2"/>
</dbReference>
<evidence type="ECO:0000256" key="4">
    <source>
        <dbReference type="ARBA" id="ARBA00022806"/>
    </source>
</evidence>
<feature type="region of interest" description="Disordered" evidence="6">
    <location>
        <begin position="1"/>
        <end position="121"/>
    </location>
</feature>
<evidence type="ECO:0000256" key="1">
    <source>
        <dbReference type="ARBA" id="ARBA00012552"/>
    </source>
</evidence>
<keyword evidence="2" id="KW-0547">Nucleotide-binding</keyword>
<organism evidence="7">
    <name type="scientific">Cyprideis torosa</name>
    <dbReference type="NCBI Taxonomy" id="163714"/>
    <lineage>
        <taxon>Eukaryota</taxon>
        <taxon>Metazoa</taxon>
        <taxon>Ecdysozoa</taxon>
        <taxon>Arthropoda</taxon>
        <taxon>Crustacea</taxon>
        <taxon>Oligostraca</taxon>
        <taxon>Ostracoda</taxon>
        <taxon>Podocopa</taxon>
        <taxon>Podocopida</taxon>
        <taxon>Cytherocopina</taxon>
        <taxon>Cytheroidea</taxon>
        <taxon>Cytherideidae</taxon>
        <taxon>Cyprideis</taxon>
    </lineage>
</organism>
<proteinExistence type="predicted"/>
<dbReference type="PROSITE" id="PS51192">
    <property type="entry name" value="HELICASE_ATP_BIND_1"/>
    <property type="match status" value="1"/>
</dbReference>
<dbReference type="InterPro" id="IPR014001">
    <property type="entry name" value="Helicase_ATP-bd"/>
</dbReference>
<evidence type="ECO:0000256" key="2">
    <source>
        <dbReference type="ARBA" id="ARBA00022741"/>
    </source>
</evidence>
<dbReference type="SMART" id="SM00490">
    <property type="entry name" value="HELICc"/>
    <property type="match status" value="1"/>
</dbReference>
<feature type="compositionally biased region" description="Basic and acidic residues" evidence="6">
    <location>
        <begin position="84"/>
        <end position="93"/>
    </location>
</feature>
<feature type="compositionally biased region" description="Basic and acidic residues" evidence="6">
    <location>
        <begin position="66"/>
        <end position="77"/>
    </location>
</feature>